<dbReference type="OrthoDB" id="1748698at2759"/>
<feature type="chain" id="PRO_5035490219" description="S-protein homolog" evidence="6">
    <location>
        <begin position="28"/>
        <end position="146"/>
    </location>
</feature>
<evidence type="ECO:0000256" key="6">
    <source>
        <dbReference type="RuleBase" id="RU367044"/>
    </source>
</evidence>
<dbReference type="InterPro" id="IPR010264">
    <property type="entry name" value="Self-incomp_S1"/>
</dbReference>
<evidence type="ECO:0000256" key="2">
    <source>
        <dbReference type="ARBA" id="ARBA00005581"/>
    </source>
</evidence>
<dbReference type="EMBL" id="VOIH02000002">
    <property type="protein sequence ID" value="KAF3452877.1"/>
    <property type="molecule type" value="Genomic_DNA"/>
</dbReference>
<evidence type="ECO:0000256" key="5">
    <source>
        <dbReference type="ARBA" id="ARBA00022729"/>
    </source>
</evidence>
<comment type="caution">
    <text evidence="7">The sequence shown here is derived from an EMBL/GenBank/DDBJ whole genome shotgun (WGS) entry which is preliminary data.</text>
</comment>
<dbReference type="Pfam" id="PF05938">
    <property type="entry name" value="Self-incomp_S1"/>
    <property type="match status" value="1"/>
</dbReference>
<dbReference type="Proteomes" id="UP000796880">
    <property type="component" value="Unassembled WGS sequence"/>
</dbReference>
<proteinExistence type="inferred from homology"/>
<dbReference type="PANTHER" id="PTHR31232:SF149">
    <property type="entry name" value="S-PROTEIN HOMOLOG"/>
    <property type="match status" value="1"/>
</dbReference>
<keyword evidence="8" id="KW-1185">Reference proteome</keyword>
<accession>A0A8K0HHS4</accession>
<keyword evidence="4 6" id="KW-0964">Secreted</keyword>
<dbReference type="AlphaFoldDB" id="A0A8K0HHS4"/>
<comment type="similarity">
    <text evidence="2 6">Belongs to the plant self-incompatibility (S1) protein family.</text>
</comment>
<dbReference type="GO" id="GO:0060320">
    <property type="term" value="P:rejection of self pollen"/>
    <property type="evidence" value="ECO:0007669"/>
    <property type="project" value="UniProtKB-KW"/>
</dbReference>
<organism evidence="7 8">
    <name type="scientific">Rhamnella rubrinervis</name>
    <dbReference type="NCBI Taxonomy" id="2594499"/>
    <lineage>
        <taxon>Eukaryota</taxon>
        <taxon>Viridiplantae</taxon>
        <taxon>Streptophyta</taxon>
        <taxon>Embryophyta</taxon>
        <taxon>Tracheophyta</taxon>
        <taxon>Spermatophyta</taxon>
        <taxon>Magnoliopsida</taxon>
        <taxon>eudicotyledons</taxon>
        <taxon>Gunneridae</taxon>
        <taxon>Pentapetalae</taxon>
        <taxon>rosids</taxon>
        <taxon>fabids</taxon>
        <taxon>Rosales</taxon>
        <taxon>Rhamnaceae</taxon>
        <taxon>rhamnoid group</taxon>
        <taxon>Rhamneae</taxon>
        <taxon>Rhamnella</taxon>
    </lineage>
</organism>
<dbReference type="GO" id="GO:0005576">
    <property type="term" value="C:extracellular region"/>
    <property type="evidence" value="ECO:0007669"/>
    <property type="project" value="UniProtKB-SubCell"/>
</dbReference>
<dbReference type="PANTHER" id="PTHR31232">
    <property type="match status" value="1"/>
</dbReference>
<gene>
    <name evidence="7" type="ORF">FNV43_RR03310</name>
</gene>
<evidence type="ECO:0000256" key="3">
    <source>
        <dbReference type="ARBA" id="ARBA00022471"/>
    </source>
</evidence>
<comment type="subcellular location">
    <subcellularLocation>
        <location evidence="1 6">Secreted</location>
    </subcellularLocation>
</comment>
<evidence type="ECO:0000313" key="7">
    <source>
        <dbReference type="EMBL" id="KAF3452877.1"/>
    </source>
</evidence>
<evidence type="ECO:0000313" key="8">
    <source>
        <dbReference type="Proteomes" id="UP000796880"/>
    </source>
</evidence>
<sequence length="146" mass="17007">MGRLVVHQLTFIIVVLIITFTSTICEAKGFEDKVHVRIINDLGPGTDLKVHCKSKDNDLGFHLLHYQGEYGFHFRPNFFRTTLFFCSFQWEGGQVHYFDVYRALTDWREVYDWSVVRDGICNMKDVSPEGCHDWKDKASVDRVIGD</sequence>
<reference evidence="7" key="1">
    <citation type="submission" date="2020-03" db="EMBL/GenBank/DDBJ databases">
        <title>A high-quality chromosome-level genome assembly of a woody plant with both climbing and erect habits, Rhamnella rubrinervis.</title>
        <authorList>
            <person name="Lu Z."/>
            <person name="Yang Y."/>
            <person name="Zhu X."/>
            <person name="Sun Y."/>
        </authorList>
    </citation>
    <scope>NUCLEOTIDE SEQUENCE</scope>
    <source>
        <strain evidence="7">BYM</strain>
        <tissue evidence="7">Leaf</tissue>
    </source>
</reference>
<name>A0A8K0HHS4_9ROSA</name>
<feature type="signal peptide" evidence="6">
    <location>
        <begin position="1"/>
        <end position="27"/>
    </location>
</feature>
<evidence type="ECO:0000256" key="4">
    <source>
        <dbReference type="ARBA" id="ARBA00022525"/>
    </source>
</evidence>
<protein>
    <recommendedName>
        <fullName evidence="6">S-protein homolog</fullName>
    </recommendedName>
</protein>
<keyword evidence="5 6" id="KW-0732">Signal</keyword>
<evidence type="ECO:0000256" key="1">
    <source>
        <dbReference type="ARBA" id="ARBA00004613"/>
    </source>
</evidence>
<keyword evidence="3 6" id="KW-0713">Self-incompatibility</keyword>